<keyword evidence="3" id="KW-1185">Reference proteome</keyword>
<feature type="transmembrane region" description="Helical" evidence="1">
    <location>
        <begin position="115"/>
        <end position="134"/>
    </location>
</feature>
<evidence type="ECO:0000313" key="2">
    <source>
        <dbReference type="EMBL" id="MXQ53293.1"/>
    </source>
</evidence>
<gene>
    <name evidence="2" type="ORF">GSM42_06010</name>
</gene>
<name>A0A6I4VQD5_9BACL</name>
<keyword evidence="1" id="KW-0472">Membrane</keyword>
<dbReference type="Proteomes" id="UP000430692">
    <property type="component" value="Unassembled WGS sequence"/>
</dbReference>
<dbReference type="InterPro" id="IPR057385">
    <property type="entry name" value="Tad4-like"/>
</dbReference>
<proteinExistence type="predicted"/>
<keyword evidence="1" id="KW-1133">Transmembrane helix</keyword>
<protein>
    <submittedName>
        <fullName evidence="2">Uncharacterized protein</fullName>
    </submittedName>
</protein>
<comment type="caution">
    <text evidence="2">The sequence shown here is derived from an EMBL/GenBank/DDBJ whole genome shotgun (WGS) entry which is preliminary data.</text>
</comment>
<sequence length="192" mass="22370">MQIRDQQTWDERIRKNVNDEGETYCSVIVDFAERWTDLMEAKMASGARLEDIAKETRKQDNTGLFGFQYYFGLLVDCWEHGEALLQWSNSGSQTGMERGNLGITVKKIMRDWLRLMLVIGVITLPGQAFSKWYFHDEPRMTGICSTVWFCICAIAWVSGFAGKFILKFHSSMLVRWTTVAGMVFLWWYLLYD</sequence>
<keyword evidence="1" id="KW-0812">Transmembrane</keyword>
<dbReference type="Pfam" id="PF25186">
    <property type="entry name" value="Tad4"/>
    <property type="match status" value="1"/>
</dbReference>
<feature type="transmembrane region" description="Helical" evidence="1">
    <location>
        <begin position="173"/>
        <end position="191"/>
    </location>
</feature>
<feature type="transmembrane region" description="Helical" evidence="1">
    <location>
        <begin position="146"/>
        <end position="166"/>
    </location>
</feature>
<dbReference type="AlphaFoldDB" id="A0A6I4VQD5"/>
<organism evidence="2 3">
    <name type="scientific">Shimazuella alba</name>
    <dbReference type="NCBI Taxonomy" id="2690964"/>
    <lineage>
        <taxon>Bacteria</taxon>
        <taxon>Bacillati</taxon>
        <taxon>Bacillota</taxon>
        <taxon>Bacilli</taxon>
        <taxon>Bacillales</taxon>
        <taxon>Thermoactinomycetaceae</taxon>
        <taxon>Shimazuella</taxon>
    </lineage>
</organism>
<evidence type="ECO:0000256" key="1">
    <source>
        <dbReference type="SAM" id="Phobius"/>
    </source>
</evidence>
<dbReference type="EMBL" id="WUUL01000003">
    <property type="protein sequence ID" value="MXQ53293.1"/>
    <property type="molecule type" value="Genomic_DNA"/>
</dbReference>
<reference evidence="2 3" key="1">
    <citation type="submission" date="2019-12" db="EMBL/GenBank/DDBJ databases">
        <title>Whole-genome analyses of novel actinobacteria.</title>
        <authorList>
            <person name="Sahin N."/>
            <person name="Saygin H."/>
        </authorList>
    </citation>
    <scope>NUCLEOTIDE SEQUENCE [LARGE SCALE GENOMIC DNA]</scope>
    <source>
        <strain evidence="2 3">KC615</strain>
    </source>
</reference>
<evidence type="ECO:0000313" key="3">
    <source>
        <dbReference type="Proteomes" id="UP000430692"/>
    </source>
</evidence>
<accession>A0A6I4VQD5</accession>
<dbReference type="RefSeq" id="WP_160800647.1">
    <property type="nucleotide sequence ID" value="NZ_WUUL01000003.1"/>
</dbReference>